<sequence>MLRNIIYTILISVIYCDEYLRSSDCDIKHVIKGTQKVKVADCSDRGLTFIPQTLPGDITVLDQRSNLLTRIENNSFVNYKTLSFLAIDMMPRPHFGIGFSRISNLKELHFESCYLVILSNKTLQTCSTSIEELTLRNCRLHFGIKEEFALLPFPRLRNIDFSGTFMHLKPVLQLLWPFSNVNITTINFGQLMTSV</sequence>
<accession>A0A6J8E236</accession>
<dbReference type="Gene3D" id="3.80.10.10">
    <property type="entry name" value="Ribonuclease Inhibitor"/>
    <property type="match status" value="1"/>
</dbReference>
<dbReference type="PANTHER" id="PTHR24368">
    <property type="entry name" value="AMPHOTERIN-INDUCED PROTEIN"/>
    <property type="match status" value="1"/>
</dbReference>
<keyword evidence="7" id="KW-1185">Reference proteome</keyword>
<keyword evidence="2" id="KW-0812">Transmembrane</keyword>
<evidence type="ECO:0000313" key="7">
    <source>
        <dbReference type="Proteomes" id="UP000507470"/>
    </source>
</evidence>
<dbReference type="GO" id="GO:0016020">
    <property type="term" value="C:membrane"/>
    <property type="evidence" value="ECO:0007669"/>
    <property type="project" value="UniProtKB-SubCell"/>
</dbReference>
<dbReference type="AlphaFoldDB" id="A0A6J8E236"/>
<keyword evidence="5" id="KW-0325">Glycoprotein</keyword>
<evidence type="ECO:0000256" key="5">
    <source>
        <dbReference type="ARBA" id="ARBA00023180"/>
    </source>
</evidence>
<gene>
    <name evidence="6" type="ORF">MCOR_46521</name>
</gene>
<evidence type="ECO:0000256" key="2">
    <source>
        <dbReference type="ARBA" id="ARBA00022692"/>
    </source>
</evidence>
<dbReference type="Proteomes" id="UP000507470">
    <property type="component" value="Unassembled WGS sequence"/>
</dbReference>
<dbReference type="PANTHER" id="PTHR24368:SF210">
    <property type="entry name" value="SURFACE ANTIGEN BSPA-LIKE"/>
    <property type="match status" value="1"/>
</dbReference>
<comment type="subcellular location">
    <subcellularLocation>
        <location evidence="1">Membrane</location>
        <topology evidence="1">Single-pass type I membrane protein</topology>
    </subcellularLocation>
</comment>
<dbReference type="EMBL" id="CACVKT020008175">
    <property type="protein sequence ID" value="CAC5413652.1"/>
    <property type="molecule type" value="Genomic_DNA"/>
</dbReference>
<protein>
    <submittedName>
        <fullName evidence="6">Uncharacterized protein</fullName>
    </submittedName>
</protein>
<name>A0A6J8E236_MYTCO</name>
<dbReference type="SUPFAM" id="SSF52058">
    <property type="entry name" value="L domain-like"/>
    <property type="match status" value="1"/>
</dbReference>
<dbReference type="InterPro" id="IPR032675">
    <property type="entry name" value="LRR_dom_sf"/>
</dbReference>
<dbReference type="InterPro" id="IPR031283">
    <property type="entry name" value="AMIGO"/>
</dbReference>
<evidence type="ECO:0000256" key="3">
    <source>
        <dbReference type="ARBA" id="ARBA00022989"/>
    </source>
</evidence>
<organism evidence="6 7">
    <name type="scientific">Mytilus coruscus</name>
    <name type="common">Sea mussel</name>
    <dbReference type="NCBI Taxonomy" id="42192"/>
    <lineage>
        <taxon>Eukaryota</taxon>
        <taxon>Metazoa</taxon>
        <taxon>Spiralia</taxon>
        <taxon>Lophotrochozoa</taxon>
        <taxon>Mollusca</taxon>
        <taxon>Bivalvia</taxon>
        <taxon>Autobranchia</taxon>
        <taxon>Pteriomorphia</taxon>
        <taxon>Mytilida</taxon>
        <taxon>Mytiloidea</taxon>
        <taxon>Mytilidae</taxon>
        <taxon>Mytilinae</taxon>
        <taxon>Mytilus</taxon>
    </lineage>
</organism>
<dbReference type="OrthoDB" id="6240959at2759"/>
<keyword evidence="3" id="KW-1133">Transmembrane helix</keyword>
<reference evidence="6 7" key="1">
    <citation type="submission" date="2020-06" db="EMBL/GenBank/DDBJ databases">
        <authorList>
            <person name="Li R."/>
            <person name="Bekaert M."/>
        </authorList>
    </citation>
    <scope>NUCLEOTIDE SEQUENCE [LARGE SCALE GENOMIC DNA]</scope>
    <source>
        <strain evidence="7">wild</strain>
    </source>
</reference>
<proteinExistence type="predicted"/>
<keyword evidence="4" id="KW-0472">Membrane</keyword>
<evidence type="ECO:0000256" key="1">
    <source>
        <dbReference type="ARBA" id="ARBA00004479"/>
    </source>
</evidence>
<evidence type="ECO:0000256" key="4">
    <source>
        <dbReference type="ARBA" id="ARBA00023136"/>
    </source>
</evidence>
<evidence type="ECO:0000313" key="6">
    <source>
        <dbReference type="EMBL" id="CAC5413652.1"/>
    </source>
</evidence>